<proteinExistence type="predicted"/>
<comment type="caution">
    <text evidence="1">The sequence shown here is derived from an EMBL/GenBank/DDBJ whole genome shotgun (WGS) entry which is preliminary data.</text>
</comment>
<sequence length="411" mass="43500">MSVYQSWRTAWPTPGVLRNYPPNPLYVDTVRGKASGKGSVDDPVNSLGLAQGLCLGLSDYEIRIIAPESSPLRQEVVFNTTENVTLSGVDGEPWYTFGSEEHTSGWTQNGQVYQKTLGYTSVLQVVVTTMTETVGDRHDFLYKLVQNTGTPTTPAAGEYGYTGGIIYIRLPDDSSPNLHTIEVSRRNFGVSAIGFGMLTVYDCVARYCMINGISCGLSTQPAGTGFLTVNNSVIEYCANAGVGGTGRNELIICNNVRAWRISNDGFGQHAPVGGAGKMILNGCNGSYNGDQAGQSAQGASNHEFTKMVINGGTFNFNVSGGMVAIENAQCDIHGDTKYGPVVMDGNMRLGNTAGTIASQAGCAWLNYATGIVTGDVTVKNGHGVGVRRGPDAIVEGIATIHSVNNALPDIL</sequence>
<accession>A0A483GLS0</accession>
<dbReference type="RefSeq" id="WP_023317641.1">
    <property type="nucleotide sequence ID" value="NZ_BGLR01000246.1"/>
</dbReference>
<protein>
    <recommendedName>
        <fullName evidence="2">Right-handed parallel beta-helix repeat-containing protein</fullName>
    </recommendedName>
</protein>
<organism evidence="1">
    <name type="scientific">Klebsiella pneumoniae</name>
    <dbReference type="NCBI Taxonomy" id="573"/>
    <lineage>
        <taxon>Bacteria</taxon>
        <taxon>Pseudomonadati</taxon>
        <taxon>Pseudomonadota</taxon>
        <taxon>Gammaproteobacteria</taxon>
        <taxon>Enterobacterales</taxon>
        <taxon>Enterobacteriaceae</taxon>
        <taxon>Klebsiella/Raoultella group</taxon>
        <taxon>Klebsiella</taxon>
        <taxon>Klebsiella pneumoniae complex</taxon>
    </lineage>
</organism>
<dbReference type="AlphaFoldDB" id="A0A483GLS0"/>
<name>A0A483GLS0_KLEPN</name>
<gene>
    <name evidence="1" type="ORF">ETE71_16645</name>
</gene>
<dbReference type="EMBL" id="SDCE01000014">
    <property type="protein sequence ID" value="TCX09105.1"/>
    <property type="molecule type" value="Genomic_DNA"/>
</dbReference>
<evidence type="ECO:0000313" key="1">
    <source>
        <dbReference type="EMBL" id="TCX09105.1"/>
    </source>
</evidence>
<evidence type="ECO:0008006" key="2">
    <source>
        <dbReference type="Google" id="ProtNLM"/>
    </source>
</evidence>
<reference evidence="1" key="1">
    <citation type="submission" date="2019-01" db="EMBL/GenBank/DDBJ databases">
        <authorList>
            <person name="Lista F."/>
            <person name="Anselmo A."/>
        </authorList>
    </citation>
    <scope>NUCLEOTIDE SEQUENCE</scope>
    <source>
        <strain evidence="1">18S</strain>
    </source>
</reference>